<dbReference type="Pfam" id="PF00550">
    <property type="entry name" value="PP-binding"/>
    <property type="match status" value="1"/>
</dbReference>
<dbReference type="Proteomes" id="UP000613266">
    <property type="component" value="Unassembled WGS sequence"/>
</dbReference>
<accession>A0A931NHG8</accession>
<dbReference type="InterPro" id="IPR009081">
    <property type="entry name" value="PP-bd_ACP"/>
</dbReference>
<proteinExistence type="predicted"/>
<dbReference type="Gene3D" id="1.10.1200.10">
    <property type="entry name" value="ACP-like"/>
    <property type="match status" value="1"/>
</dbReference>
<dbReference type="RefSeq" id="WP_198110112.1">
    <property type="nucleotide sequence ID" value="NZ_JAEDAK010000003.1"/>
</dbReference>
<name>A0A931NHG8_9BURK</name>
<comment type="caution">
    <text evidence="2">The sequence shown here is derived from an EMBL/GenBank/DDBJ whole genome shotgun (WGS) entry which is preliminary data.</text>
</comment>
<evidence type="ECO:0000313" key="3">
    <source>
        <dbReference type="Proteomes" id="UP000613266"/>
    </source>
</evidence>
<evidence type="ECO:0000259" key="1">
    <source>
        <dbReference type="PROSITE" id="PS50075"/>
    </source>
</evidence>
<dbReference type="AlphaFoldDB" id="A0A931NHG8"/>
<protein>
    <submittedName>
        <fullName evidence="2">Acyl carrier protein</fullName>
    </submittedName>
</protein>
<evidence type="ECO:0000313" key="2">
    <source>
        <dbReference type="EMBL" id="MBH9576500.1"/>
    </source>
</evidence>
<organism evidence="2 3">
    <name type="scientific">Inhella proteolytica</name>
    <dbReference type="NCBI Taxonomy" id="2795029"/>
    <lineage>
        <taxon>Bacteria</taxon>
        <taxon>Pseudomonadati</taxon>
        <taxon>Pseudomonadota</taxon>
        <taxon>Betaproteobacteria</taxon>
        <taxon>Burkholderiales</taxon>
        <taxon>Sphaerotilaceae</taxon>
        <taxon>Inhella</taxon>
    </lineage>
</organism>
<reference evidence="2" key="1">
    <citation type="submission" date="2020-12" db="EMBL/GenBank/DDBJ databases">
        <title>The genome sequence of Inhella sp. 1Y17.</title>
        <authorList>
            <person name="Liu Y."/>
        </authorList>
    </citation>
    <scope>NUCLEOTIDE SEQUENCE</scope>
    <source>
        <strain evidence="2">1Y17</strain>
    </source>
</reference>
<dbReference type="InterPro" id="IPR036736">
    <property type="entry name" value="ACP-like_sf"/>
</dbReference>
<sequence>MSADLQSQVLSLLDDVLSLGGRAQQFQASTPLLGAVPELDSMAVVSLITGMEERLGISVEDDEIDGDVFATVGSLVDFVSAKLG</sequence>
<keyword evidence="3" id="KW-1185">Reference proteome</keyword>
<feature type="domain" description="Carrier" evidence="1">
    <location>
        <begin position="3"/>
        <end position="83"/>
    </location>
</feature>
<gene>
    <name evidence="2" type="ORF">I7X39_06255</name>
</gene>
<dbReference type="PROSITE" id="PS50075">
    <property type="entry name" value="CARRIER"/>
    <property type="match status" value="1"/>
</dbReference>
<dbReference type="SUPFAM" id="SSF47336">
    <property type="entry name" value="ACP-like"/>
    <property type="match status" value="1"/>
</dbReference>
<dbReference type="EMBL" id="JAEDAK010000003">
    <property type="protein sequence ID" value="MBH9576500.1"/>
    <property type="molecule type" value="Genomic_DNA"/>
</dbReference>